<dbReference type="RefSeq" id="YP_010797133.1">
    <property type="nucleotide sequence ID" value="NC_076129.1"/>
</dbReference>
<sequence>MCGNPPASTVTHRHVPWQRSRYFPTLHQFRRNDTVERNWPVARTFQMTTARGSPRSHKVTLYGIISDPCVEIPERQPGVKVLSHISMNSPISTSDAPVLSKQYA</sequence>
<dbReference type="EMBL" id="JQ805139">
    <property type="protein sequence ID" value="AFK83945.1"/>
    <property type="molecule type" value="Genomic_DNA"/>
</dbReference>
<dbReference type="KEGG" id="vg:80534836"/>
<dbReference type="GeneID" id="80534836"/>
<evidence type="ECO:0000313" key="1">
    <source>
        <dbReference type="EMBL" id="AFK83945.1"/>
    </source>
</evidence>
<dbReference type="Proteomes" id="UP000103899">
    <property type="component" value="Segment"/>
</dbReference>
<keyword evidence="2" id="KW-1185">Reference proteome</keyword>
<reference evidence="1 2" key="1">
    <citation type="journal article" date="2012" name="J. Virol.">
        <title>A Novel Bat Herpesvirus Encodes Homologues of Major Histocompatibility Complex Classes I and II, C-Type Lectin, and a Unique Family of Immune-Related Genes.</title>
        <authorList>
            <person name="Zhang H."/>
            <person name="Todd S."/>
            <person name="Tachedjian M."/>
            <person name="Barr J.A."/>
            <person name="Luo M."/>
            <person name="Yu M."/>
            <person name="Marsh G.A."/>
            <person name="Crameri G."/>
            <person name="Wang L.F."/>
        </authorList>
    </citation>
    <scope>NUCLEOTIDE SEQUENCE [LARGE SCALE GENOMIC DNA]</scope>
    <source>
        <strain evidence="1">B7D8</strain>
    </source>
</reference>
<evidence type="ECO:0000313" key="2">
    <source>
        <dbReference type="Proteomes" id="UP000103899"/>
    </source>
</evidence>
<organism evidence="1 2">
    <name type="scientific">miniopterid betaherpesvirus 1</name>
    <dbReference type="NCBI Taxonomy" id="3070189"/>
    <lineage>
        <taxon>Viruses</taxon>
        <taxon>Duplodnaviria</taxon>
        <taxon>Heunggongvirae</taxon>
        <taxon>Peploviricota</taxon>
        <taxon>Herviviricetes</taxon>
        <taxon>Herpesvirales</taxon>
        <taxon>Orthoherpesviridae</taxon>
        <taxon>Betaherpesvirinae</taxon>
        <taxon>Quwivirus</taxon>
        <taxon>Quwivirus miniopteridbeta1</taxon>
    </lineage>
</organism>
<name>I3VQA1_9BETA</name>
<accession>I3VQA1</accession>
<protein>
    <submittedName>
        <fullName evidence="1">B107</fullName>
    </submittedName>
</protein>
<proteinExistence type="predicted"/>